<evidence type="ECO:0000256" key="1">
    <source>
        <dbReference type="SAM" id="Phobius"/>
    </source>
</evidence>
<accession>A0A090WQL0</accession>
<dbReference type="Proteomes" id="UP000029643">
    <property type="component" value="Unassembled WGS sequence"/>
</dbReference>
<name>A0A090WQL0_9FLAO</name>
<evidence type="ECO:0000313" key="3">
    <source>
        <dbReference type="Proteomes" id="UP000029643"/>
    </source>
</evidence>
<keyword evidence="1" id="KW-1133">Transmembrane helix</keyword>
<feature type="transmembrane region" description="Helical" evidence="1">
    <location>
        <begin position="23"/>
        <end position="42"/>
    </location>
</feature>
<evidence type="ECO:0000313" key="2">
    <source>
        <dbReference type="EMBL" id="GAL79390.1"/>
    </source>
</evidence>
<organism evidence="2 3">
    <name type="scientific">Algibacter lectus</name>
    <dbReference type="NCBI Taxonomy" id="221126"/>
    <lineage>
        <taxon>Bacteria</taxon>
        <taxon>Pseudomonadati</taxon>
        <taxon>Bacteroidota</taxon>
        <taxon>Flavobacteriia</taxon>
        <taxon>Flavobacteriales</taxon>
        <taxon>Flavobacteriaceae</taxon>
        <taxon>Algibacter</taxon>
    </lineage>
</organism>
<keyword evidence="1" id="KW-0472">Membrane</keyword>
<keyword evidence="1" id="KW-0812">Transmembrane</keyword>
<protein>
    <submittedName>
        <fullName evidence="2">ABC-type transport system</fullName>
    </submittedName>
</protein>
<dbReference type="AlphaFoldDB" id="A0A090WQL0"/>
<proteinExistence type="predicted"/>
<gene>
    <name evidence="2" type="ORF">JCM19274_1898</name>
</gene>
<dbReference type="EMBL" id="BBNU01000006">
    <property type="protein sequence ID" value="GAL79390.1"/>
    <property type="molecule type" value="Genomic_DNA"/>
</dbReference>
<sequence length="43" mass="4987">MIVEMFRKPTKWSVMKQLILKDIDDLIIGSLGIVALLLFLWVV</sequence>
<comment type="caution">
    <text evidence="2">The sequence shown here is derived from an EMBL/GenBank/DDBJ whole genome shotgun (WGS) entry which is preliminary data.</text>
</comment>
<reference evidence="2 3" key="1">
    <citation type="journal article" date="2014" name="Genome Announc.">
        <title>Draft Genome Sequences of Marine Flavobacterium Algibacter lectus Strains SS8 and NR4.</title>
        <authorList>
            <person name="Takatani N."/>
            <person name="Nakanishi M."/>
            <person name="Meirelles P."/>
            <person name="Mino S."/>
            <person name="Suda W."/>
            <person name="Oshima K."/>
            <person name="Hattori M."/>
            <person name="Ohkuma M."/>
            <person name="Hosokawa M."/>
            <person name="Miyashita K."/>
            <person name="Thompson F.L."/>
            <person name="Niwa A."/>
            <person name="Sawabe T."/>
            <person name="Sawabe T."/>
        </authorList>
    </citation>
    <scope>NUCLEOTIDE SEQUENCE [LARGE SCALE GENOMIC DNA]</scope>
    <source>
        <strain evidence="3">JCM19274</strain>
    </source>
</reference>